<keyword evidence="3" id="KW-1185">Reference proteome</keyword>
<name>A0A366ES54_9HYPH</name>
<evidence type="ECO:0000313" key="2">
    <source>
        <dbReference type="EMBL" id="RBP05134.1"/>
    </source>
</evidence>
<comment type="caution">
    <text evidence="2">The sequence shown here is derived from an EMBL/GenBank/DDBJ whole genome shotgun (WGS) entry which is preliminary data.</text>
</comment>
<sequence>MFNRGVLEATALALVLSITGMTGARAGSVIYQALDATGSLYDNNQIGFSGDGAVNAGGAFGVGNSITFAGSYPGYVVSTVDLFGYAGGGSKPIEVDIYSGSDPNSGTLLGSQQVTPTGNGWTTEELDFHNLVVPQTVTYIVGIVGNSGSYDDSFVNWQQFTGAGGAPTVGTRGDMWYGSAGAFAVDNTFAVASGAVTNTLAVQVNAPEPATWAMMGLGFAALAVATARRARAPRPVAA</sequence>
<evidence type="ECO:0000259" key="1">
    <source>
        <dbReference type="Pfam" id="PF07589"/>
    </source>
</evidence>
<organism evidence="2 3">
    <name type="scientific">Roseiarcus fermentans</name>
    <dbReference type="NCBI Taxonomy" id="1473586"/>
    <lineage>
        <taxon>Bacteria</taxon>
        <taxon>Pseudomonadati</taxon>
        <taxon>Pseudomonadota</taxon>
        <taxon>Alphaproteobacteria</taxon>
        <taxon>Hyphomicrobiales</taxon>
        <taxon>Roseiarcaceae</taxon>
        <taxon>Roseiarcus</taxon>
    </lineage>
</organism>
<accession>A0A366ES54</accession>
<evidence type="ECO:0000313" key="3">
    <source>
        <dbReference type="Proteomes" id="UP000253529"/>
    </source>
</evidence>
<dbReference type="Pfam" id="PF07589">
    <property type="entry name" value="PEP-CTERM"/>
    <property type="match status" value="1"/>
</dbReference>
<proteinExistence type="predicted"/>
<reference evidence="2 3" key="1">
    <citation type="submission" date="2018-06" db="EMBL/GenBank/DDBJ databases">
        <title>Genomic Encyclopedia of Type Strains, Phase IV (KMG-IV): sequencing the most valuable type-strain genomes for metagenomic binning, comparative biology and taxonomic classification.</title>
        <authorList>
            <person name="Goeker M."/>
        </authorList>
    </citation>
    <scope>NUCLEOTIDE SEQUENCE [LARGE SCALE GENOMIC DNA]</scope>
    <source>
        <strain evidence="2 3">DSM 24875</strain>
    </source>
</reference>
<dbReference type="InterPro" id="IPR013424">
    <property type="entry name" value="Ice-binding_C"/>
</dbReference>
<gene>
    <name evidence="2" type="ORF">DFR50_13623</name>
</gene>
<dbReference type="Proteomes" id="UP000253529">
    <property type="component" value="Unassembled WGS sequence"/>
</dbReference>
<dbReference type="NCBIfam" id="TIGR02595">
    <property type="entry name" value="PEP_CTERM"/>
    <property type="match status" value="1"/>
</dbReference>
<dbReference type="AlphaFoldDB" id="A0A366ES54"/>
<dbReference type="EMBL" id="QNRK01000036">
    <property type="protein sequence ID" value="RBP05134.1"/>
    <property type="molecule type" value="Genomic_DNA"/>
</dbReference>
<feature type="domain" description="Ice-binding protein C-terminal" evidence="1">
    <location>
        <begin position="206"/>
        <end position="229"/>
    </location>
</feature>
<protein>
    <submittedName>
        <fullName evidence="2">Putative secreted protein with PEP-CTERM sorting signal</fullName>
    </submittedName>
</protein>